<dbReference type="EMBL" id="CP092365">
    <property type="protein sequence ID" value="ULN52666.1"/>
    <property type="molecule type" value="Genomic_DNA"/>
</dbReference>
<feature type="transmembrane region" description="Helical" evidence="1">
    <location>
        <begin position="82"/>
        <end position="101"/>
    </location>
</feature>
<feature type="transmembrane region" description="Helical" evidence="1">
    <location>
        <begin position="12"/>
        <end position="33"/>
    </location>
</feature>
<dbReference type="Proteomes" id="UP001055200">
    <property type="component" value="Chromosome"/>
</dbReference>
<feature type="transmembrane region" description="Helical" evidence="1">
    <location>
        <begin position="39"/>
        <end position="61"/>
    </location>
</feature>
<proteinExistence type="predicted"/>
<protein>
    <recommendedName>
        <fullName evidence="4">Transmembrane protein</fullName>
    </recommendedName>
</protein>
<name>A0ABY3U4G7_9MYCO</name>
<accession>A0ABY3U4G7</accession>
<keyword evidence="1" id="KW-0472">Membrane</keyword>
<keyword evidence="1" id="KW-1133">Transmembrane helix</keyword>
<keyword evidence="1" id="KW-0812">Transmembrane</keyword>
<keyword evidence="3" id="KW-1185">Reference proteome</keyword>
<evidence type="ECO:0000313" key="3">
    <source>
        <dbReference type="Proteomes" id="UP001055200"/>
    </source>
</evidence>
<gene>
    <name evidence="2" type="ORF">MIU77_17850</name>
</gene>
<evidence type="ECO:0000256" key="1">
    <source>
        <dbReference type="SAM" id="Phobius"/>
    </source>
</evidence>
<dbReference type="RefSeq" id="WP_240170938.1">
    <property type="nucleotide sequence ID" value="NZ_CP092365.1"/>
</dbReference>
<reference evidence="2" key="1">
    <citation type="submission" date="2022-08" db="EMBL/GenBank/DDBJ databases">
        <title>Complete genome sequence of 14 non-tuberculosis mycobacteria type-strains.</title>
        <authorList>
            <person name="Igarashi Y."/>
            <person name="Osugi A."/>
            <person name="Mitarai S."/>
        </authorList>
    </citation>
    <scope>NUCLEOTIDE SEQUENCE</scope>
    <source>
        <strain evidence="2">DSM 45575</strain>
    </source>
</reference>
<sequence>MRLAPTRNGWRVAVFDVAAPAGVAVGLVAVGVVLAWPRWWVALGAVLLVLLVQAVAVDVWLWRRDAVTVGTDDDRPGLRLGVVALAAAALVAAVAVGYTRWTLPDRAFTADAEQTVAVAAEVAEQLATFSPRDPDAAMDRAAALMVPERADVLRQDLAGAADAMVDDDVSVQAATLSAGVEALSASAASVTVLLRSTRTTAGEPPQRRVLALRVALTKLTGPETAEHDGWRVLDVAPLHAR</sequence>
<evidence type="ECO:0000313" key="2">
    <source>
        <dbReference type="EMBL" id="ULN52666.1"/>
    </source>
</evidence>
<organism evidence="2 3">
    <name type="scientific">Mycolicibacillus parakoreensis</name>
    <dbReference type="NCBI Taxonomy" id="1069221"/>
    <lineage>
        <taxon>Bacteria</taxon>
        <taxon>Bacillati</taxon>
        <taxon>Actinomycetota</taxon>
        <taxon>Actinomycetes</taxon>
        <taxon>Mycobacteriales</taxon>
        <taxon>Mycobacteriaceae</taxon>
        <taxon>Mycolicibacillus</taxon>
    </lineage>
</organism>
<evidence type="ECO:0008006" key="4">
    <source>
        <dbReference type="Google" id="ProtNLM"/>
    </source>
</evidence>